<dbReference type="PANTHER" id="PTHR32361:SF9">
    <property type="entry name" value="FERRIC REDUCTASE TRANSMEMBRANE COMPONENT 3-RELATED"/>
    <property type="match status" value="1"/>
</dbReference>
<dbReference type="Pfam" id="PF01794">
    <property type="entry name" value="Ferric_reduct"/>
    <property type="match status" value="1"/>
</dbReference>
<dbReference type="GO" id="GO:0000293">
    <property type="term" value="F:ferric-chelate reductase activity"/>
    <property type="evidence" value="ECO:0007669"/>
    <property type="project" value="TreeGrafter"/>
</dbReference>
<feature type="compositionally biased region" description="Polar residues" evidence="7">
    <location>
        <begin position="515"/>
        <end position="542"/>
    </location>
</feature>
<sequence>MVALAVLVGTVVLLARTAAADGRGLIGFGRNMYYPLCAASCRGALEGAALVCTPHGQADSGGHSHGATPPECYASDAAFMETLAFCMSKHCDRAEVGPDELETYWRLHLVGGGRIRLDPPPSKGYFETLEAMTKEPTEEYIAGEMLNATSLVAESDYESQATALSVFENAETGHSRYSLVVLLTGFLIPVAVSALRFLPFPARLRTRLSASFNHPAVFGKRHRTPLAAGIVPTRGQTLFIGYLVLINILVCVVDIRPGPQPNAWFEDDWHSIMCYLSDRAGALCFANICLLLLFSARNNLLLYITDWSQSTFLLLHRWVGYIAIVQAAVHCVMWVHWYRLLGTHDEEAKEPYWYWGIIAMLAFALIYPLSLLPVRKRLYEFFLISHIVLTVLILVGNYQHVYLLYENHWGYEIWVYTAVSVWGGDRVIRIWRFLRNGLCRAVITKIDDDYLRIDIDGVVATHGHAYLYFPTLRLAFWENHPFSIASSFAGRLPPAPRVVPSSHLLAASDEEKKVNTTTVTSDASPAPSENGNHHSTTVTSTGEIPRPRLTFIARVQKGITQNLLSRAGTSIPVLVESAYHNPAQASRLNHCTTLLCIAGGVGITAMLPLLRTHPGTRARLYWGMRNASLKDALQDEMAGLDLVYSVGQRLDLAAILEEELLRRDEKGEVGIVVSGPEGMADDVRDVICRIGASGRAARGFVFLDEAFSW</sequence>
<dbReference type="SFLD" id="SFLDS00052">
    <property type="entry name" value="Ferric_Reductase_Domain"/>
    <property type="match status" value="1"/>
</dbReference>
<dbReference type="GO" id="GO:0006826">
    <property type="term" value="P:iron ion transport"/>
    <property type="evidence" value="ECO:0007669"/>
    <property type="project" value="TreeGrafter"/>
</dbReference>
<proteinExistence type="predicted"/>
<keyword evidence="4 8" id="KW-1133">Transmembrane helix</keyword>
<feature type="transmembrane region" description="Helical" evidence="8">
    <location>
        <begin position="318"/>
        <end position="340"/>
    </location>
</feature>
<name>A0AA40CZH1_9PEZI</name>
<keyword evidence="6 8" id="KW-0472">Membrane</keyword>
<dbReference type="Proteomes" id="UP001174936">
    <property type="component" value="Unassembled WGS sequence"/>
</dbReference>
<feature type="transmembrane region" description="Helical" evidence="8">
    <location>
        <begin position="279"/>
        <end position="297"/>
    </location>
</feature>
<dbReference type="InterPro" id="IPR051410">
    <property type="entry name" value="Ferric/Cupric_Reductase"/>
</dbReference>
<dbReference type="CDD" id="cd06186">
    <property type="entry name" value="NOX_Duox_like_FAD_NADP"/>
    <property type="match status" value="1"/>
</dbReference>
<keyword evidence="12" id="KW-1185">Reference proteome</keyword>
<gene>
    <name evidence="11" type="ORF">B0T16DRAFT_395876</name>
</gene>
<keyword evidence="9" id="KW-0732">Signal</keyword>
<feature type="transmembrane region" description="Helical" evidence="8">
    <location>
        <begin position="239"/>
        <end position="259"/>
    </location>
</feature>
<evidence type="ECO:0000256" key="1">
    <source>
        <dbReference type="ARBA" id="ARBA00004141"/>
    </source>
</evidence>
<dbReference type="PANTHER" id="PTHR32361">
    <property type="entry name" value="FERRIC/CUPRIC REDUCTASE TRANSMEMBRANE COMPONENT"/>
    <property type="match status" value="1"/>
</dbReference>
<evidence type="ECO:0000256" key="4">
    <source>
        <dbReference type="ARBA" id="ARBA00022989"/>
    </source>
</evidence>
<dbReference type="EMBL" id="JAULSV010000001">
    <property type="protein sequence ID" value="KAK0654923.1"/>
    <property type="molecule type" value="Genomic_DNA"/>
</dbReference>
<evidence type="ECO:0000259" key="10">
    <source>
        <dbReference type="Pfam" id="PF01794"/>
    </source>
</evidence>
<dbReference type="AlphaFoldDB" id="A0AA40CZH1"/>
<comment type="subcellular location">
    <subcellularLocation>
        <location evidence="1">Membrane</location>
        <topology evidence="1">Multi-pass membrane protein</topology>
    </subcellularLocation>
</comment>
<evidence type="ECO:0000313" key="11">
    <source>
        <dbReference type="EMBL" id="KAK0654923.1"/>
    </source>
</evidence>
<dbReference type="GO" id="GO:0006879">
    <property type="term" value="P:intracellular iron ion homeostasis"/>
    <property type="evidence" value="ECO:0007669"/>
    <property type="project" value="TreeGrafter"/>
</dbReference>
<dbReference type="SUPFAM" id="SSF52343">
    <property type="entry name" value="Ferredoxin reductase-like, C-terminal NADP-linked domain"/>
    <property type="match status" value="1"/>
</dbReference>
<evidence type="ECO:0000256" key="6">
    <source>
        <dbReference type="ARBA" id="ARBA00023136"/>
    </source>
</evidence>
<evidence type="ECO:0000256" key="2">
    <source>
        <dbReference type="ARBA" id="ARBA00022448"/>
    </source>
</evidence>
<feature type="signal peptide" evidence="9">
    <location>
        <begin position="1"/>
        <end position="19"/>
    </location>
</feature>
<feature type="transmembrane region" description="Helical" evidence="8">
    <location>
        <begin position="381"/>
        <end position="401"/>
    </location>
</feature>
<dbReference type="InterPro" id="IPR039261">
    <property type="entry name" value="FNR_nucleotide-bd"/>
</dbReference>
<reference evidence="11" key="1">
    <citation type="submission" date="2023-06" db="EMBL/GenBank/DDBJ databases">
        <title>Genome-scale phylogeny and comparative genomics of the fungal order Sordariales.</title>
        <authorList>
            <consortium name="Lawrence Berkeley National Laboratory"/>
            <person name="Hensen N."/>
            <person name="Bonometti L."/>
            <person name="Westerberg I."/>
            <person name="Brannstrom I.O."/>
            <person name="Guillou S."/>
            <person name="Cros-Aarteil S."/>
            <person name="Calhoun S."/>
            <person name="Haridas S."/>
            <person name="Kuo A."/>
            <person name="Mondo S."/>
            <person name="Pangilinan J."/>
            <person name="Riley R."/>
            <person name="Labutti K."/>
            <person name="Andreopoulos B."/>
            <person name="Lipzen A."/>
            <person name="Chen C."/>
            <person name="Yanf M."/>
            <person name="Daum C."/>
            <person name="Ng V."/>
            <person name="Clum A."/>
            <person name="Steindorff A."/>
            <person name="Ohm R."/>
            <person name="Martin F."/>
            <person name="Silar P."/>
            <person name="Natvig D."/>
            <person name="Lalanne C."/>
            <person name="Gautier V."/>
            <person name="Ament-Velasquez S.L."/>
            <person name="Kruys A."/>
            <person name="Hutchinson M.I."/>
            <person name="Powell A.J."/>
            <person name="Barry K."/>
            <person name="Miller A.N."/>
            <person name="Grigoriev I.V."/>
            <person name="Debuchy R."/>
            <person name="Gladieux P."/>
            <person name="Thoren M.H."/>
            <person name="Johannesson H."/>
        </authorList>
    </citation>
    <scope>NUCLEOTIDE SEQUENCE</scope>
    <source>
        <strain evidence="11">SMH2532-1</strain>
    </source>
</reference>
<accession>A0AA40CZH1</accession>
<feature type="domain" description="Ferric oxidoreductase" evidence="10">
    <location>
        <begin position="280"/>
        <end position="396"/>
    </location>
</feature>
<feature type="transmembrane region" description="Helical" evidence="8">
    <location>
        <begin position="352"/>
        <end position="374"/>
    </location>
</feature>
<feature type="chain" id="PRO_5041307193" evidence="9">
    <location>
        <begin position="20"/>
        <end position="709"/>
    </location>
</feature>
<dbReference type="GO" id="GO:0015677">
    <property type="term" value="P:copper ion import"/>
    <property type="evidence" value="ECO:0007669"/>
    <property type="project" value="TreeGrafter"/>
</dbReference>
<organism evidence="11 12">
    <name type="scientific">Cercophora newfieldiana</name>
    <dbReference type="NCBI Taxonomy" id="92897"/>
    <lineage>
        <taxon>Eukaryota</taxon>
        <taxon>Fungi</taxon>
        <taxon>Dikarya</taxon>
        <taxon>Ascomycota</taxon>
        <taxon>Pezizomycotina</taxon>
        <taxon>Sordariomycetes</taxon>
        <taxon>Sordariomycetidae</taxon>
        <taxon>Sordariales</taxon>
        <taxon>Lasiosphaeriaceae</taxon>
        <taxon>Cercophora</taxon>
    </lineage>
</organism>
<dbReference type="SFLD" id="SFLDG01168">
    <property type="entry name" value="Ferric_reductase_subgroup_(FRE"/>
    <property type="match status" value="1"/>
</dbReference>
<keyword evidence="2" id="KW-0813">Transport</keyword>
<evidence type="ECO:0000256" key="9">
    <source>
        <dbReference type="SAM" id="SignalP"/>
    </source>
</evidence>
<evidence type="ECO:0000256" key="7">
    <source>
        <dbReference type="SAM" id="MobiDB-lite"/>
    </source>
</evidence>
<evidence type="ECO:0000256" key="8">
    <source>
        <dbReference type="SAM" id="Phobius"/>
    </source>
</evidence>
<feature type="transmembrane region" description="Helical" evidence="8">
    <location>
        <begin position="177"/>
        <end position="198"/>
    </location>
</feature>
<evidence type="ECO:0000256" key="3">
    <source>
        <dbReference type="ARBA" id="ARBA00022692"/>
    </source>
</evidence>
<evidence type="ECO:0000313" key="12">
    <source>
        <dbReference type="Proteomes" id="UP001174936"/>
    </source>
</evidence>
<keyword evidence="3 8" id="KW-0812">Transmembrane</keyword>
<dbReference type="GO" id="GO:0005886">
    <property type="term" value="C:plasma membrane"/>
    <property type="evidence" value="ECO:0007669"/>
    <property type="project" value="TreeGrafter"/>
</dbReference>
<dbReference type="InterPro" id="IPR013130">
    <property type="entry name" value="Fe3_Rdtase_TM_dom"/>
</dbReference>
<comment type="caution">
    <text evidence="11">The sequence shown here is derived from an EMBL/GenBank/DDBJ whole genome shotgun (WGS) entry which is preliminary data.</text>
</comment>
<protein>
    <submittedName>
        <fullName evidence="11">Ferric reductase-like protein transmembrane component 4</fullName>
    </submittedName>
</protein>
<dbReference type="Gene3D" id="3.40.50.80">
    <property type="entry name" value="Nucleotide-binding domain of ferredoxin-NADP reductase (FNR) module"/>
    <property type="match status" value="1"/>
</dbReference>
<keyword evidence="5" id="KW-0406">Ion transport</keyword>
<feature type="region of interest" description="Disordered" evidence="7">
    <location>
        <begin position="510"/>
        <end position="542"/>
    </location>
</feature>
<evidence type="ECO:0000256" key="5">
    <source>
        <dbReference type="ARBA" id="ARBA00023065"/>
    </source>
</evidence>